<organism evidence="9 10">
    <name type="scientific">Candidatus Nitrotoga arctica</name>
    <dbReference type="NCBI Taxonomy" id="453162"/>
    <lineage>
        <taxon>Bacteria</taxon>
        <taxon>Pseudomonadati</taxon>
        <taxon>Pseudomonadota</taxon>
        <taxon>Betaproteobacteria</taxon>
        <taxon>Nitrosomonadales</taxon>
        <taxon>Gallionellaceae</taxon>
        <taxon>Candidatus Nitrotoga</taxon>
    </lineage>
</organism>
<keyword evidence="5 7" id="KW-0234">DNA repair</keyword>
<sequence length="247" mass="28308">MQSHKHRLEDEPAFVLHSYPYRETSLVLEVLSRQHGRVALVARGARRPRSALRGLLMGFQPLMLSWFGKHELRTLHRAEWQGGQPQLQGTALLCGFYLNELLLNLMVRDDPHEQLFDYYQHTLQRLANEADYAAILRCFEKHLLQELGYALLLVQEADSGEPINSVAPYRYVLERGAVRATPNDSDISDVSEGLLMLGKTLQDMAADDYRDAVSAQQSKQLMRMLLNHHLAGKTLHTRELIRDLQKI</sequence>
<gene>
    <name evidence="7 9" type="primary">recO</name>
    <name evidence="9" type="ORF">NTG6680_1798</name>
</gene>
<comment type="similarity">
    <text evidence="1 7">Belongs to the RecO family.</text>
</comment>
<evidence type="ECO:0000256" key="2">
    <source>
        <dbReference type="ARBA" id="ARBA00021310"/>
    </source>
</evidence>
<reference evidence="9 10" key="1">
    <citation type="submission" date="2021-10" db="EMBL/GenBank/DDBJ databases">
        <authorList>
            <person name="Koch H."/>
        </authorList>
    </citation>
    <scope>NUCLEOTIDE SEQUENCE [LARGE SCALE GENOMIC DNA]</scope>
    <source>
        <strain evidence="9">6680</strain>
    </source>
</reference>
<name>A0ABN8AN08_9PROT</name>
<evidence type="ECO:0000256" key="1">
    <source>
        <dbReference type="ARBA" id="ARBA00007452"/>
    </source>
</evidence>
<evidence type="ECO:0000259" key="8">
    <source>
        <dbReference type="Pfam" id="PF11967"/>
    </source>
</evidence>
<comment type="function">
    <text evidence="7">Involved in DNA repair and RecF pathway recombination.</text>
</comment>
<dbReference type="SUPFAM" id="SSF57863">
    <property type="entry name" value="ArfGap/RecO-like zinc finger"/>
    <property type="match status" value="1"/>
</dbReference>
<evidence type="ECO:0000256" key="5">
    <source>
        <dbReference type="ARBA" id="ARBA00023204"/>
    </source>
</evidence>
<dbReference type="InterPro" id="IPR012340">
    <property type="entry name" value="NA-bd_OB-fold"/>
</dbReference>
<dbReference type="Pfam" id="PF02565">
    <property type="entry name" value="RecO_C"/>
    <property type="match status" value="1"/>
</dbReference>
<dbReference type="InterPro" id="IPR022572">
    <property type="entry name" value="DNA_rep/recomb_RecO_N"/>
</dbReference>
<dbReference type="Proteomes" id="UP000839052">
    <property type="component" value="Chromosome"/>
</dbReference>
<dbReference type="InterPro" id="IPR037278">
    <property type="entry name" value="ARFGAP/RecO"/>
</dbReference>
<proteinExistence type="inferred from homology"/>
<evidence type="ECO:0000256" key="6">
    <source>
        <dbReference type="ARBA" id="ARBA00033409"/>
    </source>
</evidence>
<evidence type="ECO:0000256" key="3">
    <source>
        <dbReference type="ARBA" id="ARBA00022763"/>
    </source>
</evidence>
<evidence type="ECO:0000256" key="7">
    <source>
        <dbReference type="HAMAP-Rule" id="MF_00201"/>
    </source>
</evidence>
<evidence type="ECO:0000256" key="4">
    <source>
        <dbReference type="ARBA" id="ARBA00023172"/>
    </source>
</evidence>
<feature type="domain" description="DNA replication/recombination mediator RecO N-terminal" evidence="8">
    <location>
        <begin position="11"/>
        <end position="80"/>
    </location>
</feature>
<dbReference type="PANTHER" id="PTHR33991">
    <property type="entry name" value="DNA REPAIR PROTEIN RECO"/>
    <property type="match status" value="1"/>
</dbReference>
<dbReference type="InterPro" id="IPR042242">
    <property type="entry name" value="RecO_C"/>
</dbReference>
<keyword evidence="10" id="KW-1185">Reference proteome</keyword>
<dbReference type="PANTHER" id="PTHR33991:SF1">
    <property type="entry name" value="DNA REPAIR PROTEIN RECO"/>
    <property type="match status" value="1"/>
</dbReference>
<dbReference type="Pfam" id="PF11967">
    <property type="entry name" value="RecO_N"/>
    <property type="match status" value="1"/>
</dbReference>
<evidence type="ECO:0000313" key="10">
    <source>
        <dbReference type="Proteomes" id="UP000839052"/>
    </source>
</evidence>
<dbReference type="Gene3D" id="2.40.50.140">
    <property type="entry name" value="Nucleic acid-binding proteins"/>
    <property type="match status" value="1"/>
</dbReference>
<protein>
    <recommendedName>
        <fullName evidence="2 7">DNA repair protein RecO</fullName>
    </recommendedName>
    <alternativeName>
        <fullName evidence="6 7">Recombination protein O</fullName>
    </alternativeName>
</protein>
<keyword evidence="4 7" id="KW-0233">DNA recombination</keyword>
<dbReference type="NCBIfam" id="TIGR00613">
    <property type="entry name" value="reco"/>
    <property type="match status" value="1"/>
</dbReference>
<accession>A0ABN8AN08</accession>
<keyword evidence="3 7" id="KW-0227">DNA damage</keyword>
<dbReference type="RefSeq" id="WP_239796894.1">
    <property type="nucleotide sequence ID" value="NZ_OU912926.1"/>
</dbReference>
<dbReference type="Gene3D" id="1.20.1440.120">
    <property type="entry name" value="Recombination protein O, C-terminal domain"/>
    <property type="match status" value="1"/>
</dbReference>
<dbReference type="SUPFAM" id="SSF50249">
    <property type="entry name" value="Nucleic acid-binding proteins"/>
    <property type="match status" value="1"/>
</dbReference>
<evidence type="ECO:0000313" key="9">
    <source>
        <dbReference type="EMBL" id="CAG9933047.1"/>
    </source>
</evidence>
<dbReference type="InterPro" id="IPR003717">
    <property type="entry name" value="RecO"/>
</dbReference>
<dbReference type="HAMAP" id="MF_00201">
    <property type="entry name" value="RecO"/>
    <property type="match status" value="1"/>
</dbReference>
<dbReference type="EMBL" id="OU912926">
    <property type="protein sequence ID" value="CAG9933047.1"/>
    <property type="molecule type" value="Genomic_DNA"/>
</dbReference>